<comment type="subunit">
    <text evidence="9">Homodimer.</text>
</comment>
<feature type="binding site" evidence="9">
    <location>
        <begin position="280"/>
        <end position="281"/>
    </location>
    <ligand>
        <name>ATP</name>
        <dbReference type="ChEBI" id="CHEBI:30616"/>
    </ligand>
</feature>
<evidence type="ECO:0000256" key="4">
    <source>
        <dbReference type="ARBA" id="ARBA00022777"/>
    </source>
</evidence>
<dbReference type="PRINTS" id="PR00990">
    <property type="entry name" value="RIBOKINASE"/>
</dbReference>
<comment type="function">
    <text evidence="9">Catalyzes the phosphorylation of ribose at O-5 in a reaction requiring ATP and magnesium. The resulting D-ribose-5-phosphate can then be used either for sythesis of nucleotides, histidine, and tryptophan, or as a component of the pentose phosphate pathway.</text>
</comment>
<feature type="binding site" evidence="9">
    <location>
        <begin position="59"/>
        <end position="63"/>
    </location>
    <ligand>
        <name>substrate</name>
    </ligand>
</feature>
<dbReference type="InterPro" id="IPR002139">
    <property type="entry name" value="Ribo/fructo_kinase"/>
</dbReference>
<evidence type="ECO:0000256" key="7">
    <source>
        <dbReference type="ARBA" id="ARBA00022958"/>
    </source>
</evidence>
<feature type="binding site" evidence="9">
    <location>
        <position position="316"/>
    </location>
    <ligand>
        <name>K(+)</name>
        <dbReference type="ChEBI" id="CHEBI:29103"/>
    </ligand>
</feature>
<dbReference type="GO" id="GO:0005737">
    <property type="term" value="C:cytoplasm"/>
    <property type="evidence" value="ECO:0007669"/>
    <property type="project" value="UniProtKB-SubCell"/>
</dbReference>
<comment type="caution">
    <text evidence="9">Lacks conserved residue(s) required for the propagation of feature annotation.</text>
</comment>
<sequence length="336" mass="34835">MRRAQVLQQQQKPAAAGAGGGDAVVVFGSCFLDYVAYVEAIPKPGQTLGSESFAKGFGGKGANQAVMAARLGANVRMVACVGSDGDGADYIDNFKRQGVDTRFVRRLEGLTTGLAMITVNVKTAENAIVICPNAAAKTAPAHLTEAAGALDGAKILVCQHEIPLPATLAALEAAHKRGIYTIFNTAPAPSPAEVEKIKPSLRYVSLICPNEHEAKLMTGIDVTDFNTAVAAARAIQKLGCRDVVVTLGKQGACVVPAADAGEPTHVRGLKVKAVDTTGAGDSFVGSMAYFLSKGDTLAVACRKANVCAAQSVTRRGTQSSYPSRSELPAELFTASK</sequence>
<keyword evidence="7 9" id="KW-0630">Potassium</keyword>
<dbReference type="SUPFAM" id="SSF53613">
    <property type="entry name" value="Ribokinase-like"/>
    <property type="match status" value="1"/>
</dbReference>
<name>A0A7S1PL96_NEODS</name>
<feature type="binding site" evidence="9">
    <location>
        <position position="210"/>
    </location>
    <ligand>
        <name>ATP</name>
        <dbReference type="ChEBI" id="CHEBI:30616"/>
    </ligand>
</feature>
<comment type="cofactor">
    <cofactor evidence="9">
        <name>Mg(2+)</name>
        <dbReference type="ChEBI" id="CHEBI:18420"/>
    </cofactor>
    <text evidence="9">Requires a divalent cation, most likely magnesium in vivo, as an electrophilic catalyst to aid phosphoryl group transfer. It is the chelate of the metal and the nucleotide that is the actual substrate.</text>
</comment>
<proteinExistence type="inferred from homology"/>
<keyword evidence="8 9" id="KW-0119">Carbohydrate metabolism</keyword>
<dbReference type="Gene3D" id="3.40.1190.20">
    <property type="match status" value="1"/>
</dbReference>
<feature type="binding site" evidence="9">
    <location>
        <position position="314"/>
    </location>
    <ligand>
        <name>K(+)</name>
        <dbReference type="ChEBI" id="CHEBI:29103"/>
    </ligand>
</feature>
<dbReference type="InterPro" id="IPR011611">
    <property type="entry name" value="PfkB_dom"/>
</dbReference>
<dbReference type="EMBL" id="HBGF01000933">
    <property type="protein sequence ID" value="CAD9088851.1"/>
    <property type="molecule type" value="Transcribed_RNA"/>
</dbReference>
<feature type="domain" description="Carbohydrate kinase PfkB" evidence="10">
    <location>
        <begin position="24"/>
        <end position="323"/>
    </location>
</feature>
<comment type="catalytic activity">
    <reaction evidence="9">
        <text>D-ribose + ATP = D-ribose 5-phosphate + ADP + H(+)</text>
        <dbReference type="Rhea" id="RHEA:13697"/>
        <dbReference type="ChEBI" id="CHEBI:15378"/>
        <dbReference type="ChEBI" id="CHEBI:30616"/>
        <dbReference type="ChEBI" id="CHEBI:47013"/>
        <dbReference type="ChEBI" id="CHEBI:78346"/>
        <dbReference type="ChEBI" id="CHEBI:456216"/>
        <dbReference type="EC" id="2.7.1.15"/>
    </reaction>
</comment>
<keyword evidence="9" id="KW-0539">Nucleus</keyword>
<dbReference type="AlphaFoldDB" id="A0A7S1PL96"/>
<keyword evidence="1 9" id="KW-0808">Transferase</keyword>
<dbReference type="GO" id="GO:0019303">
    <property type="term" value="P:D-ribose catabolic process"/>
    <property type="evidence" value="ECO:0007669"/>
    <property type="project" value="UniProtKB-UniRule"/>
</dbReference>
<dbReference type="HAMAP" id="MF_01987">
    <property type="entry name" value="Ribokinase"/>
    <property type="match status" value="1"/>
</dbReference>
<comment type="activity regulation">
    <text evidence="9">Activated by a monovalent cation that binds near, but not in, the active site. The most likely occupant of the site in vivo is potassium. Ion binding induces a conformational change that may alter substrate affinity.</text>
</comment>
<feature type="binding site" evidence="9">
    <location>
        <position position="305"/>
    </location>
    <ligand>
        <name>ATP</name>
        <dbReference type="ChEBI" id="CHEBI:30616"/>
    </ligand>
</feature>
<gene>
    <name evidence="11" type="ORF">NDES1114_LOCUS664</name>
</gene>
<evidence type="ECO:0000256" key="1">
    <source>
        <dbReference type="ARBA" id="ARBA00022679"/>
    </source>
</evidence>
<dbReference type="PANTHER" id="PTHR10584:SF166">
    <property type="entry name" value="RIBOKINASE"/>
    <property type="match status" value="1"/>
</dbReference>
<accession>A0A7S1PL96</accession>
<dbReference type="GO" id="GO:0046872">
    <property type="term" value="F:metal ion binding"/>
    <property type="evidence" value="ECO:0007669"/>
    <property type="project" value="UniProtKB-KW"/>
</dbReference>
<keyword evidence="3 9" id="KW-0547">Nucleotide-binding</keyword>
<feature type="binding site" evidence="9">
    <location>
        <begin position="246"/>
        <end position="251"/>
    </location>
    <ligand>
        <name>ATP</name>
        <dbReference type="ChEBI" id="CHEBI:30616"/>
    </ligand>
</feature>
<keyword evidence="5 9" id="KW-0067">ATP-binding</keyword>
<dbReference type="Pfam" id="PF00294">
    <property type="entry name" value="PfkB"/>
    <property type="match status" value="1"/>
</dbReference>
<evidence type="ECO:0000256" key="5">
    <source>
        <dbReference type="ARBA" id="ARBA00022840"/>
    </source>
</evidence>
<dbReference type="NCBIfam" id="TIGR02152">
    <property type="entry name" value="D_ribokin_bact"/>
    <property type="match status" value="1"/>
</dbReference>
<feature type="binding site" evidence="9">
    <location>
        <position position="320"/>
    </location>
    <ligand>
        <name>K(+)</name>
        <dbReference type="ChEBI" id="CHEBI:29103"/>
    </ligand>
</feature>
<feature type="binding site" evidence="9">
    <location>
        <position position="277"/>
    </location>
    <ligand>
        <name>K(+)</name>
        <dbReference type="ChEBI" id="CHEBI:29103"/>
    </ligand>
</feature>
<dbReference type="InterPro" id="IPR029056">
    <property type="entry name" value="Ribokinase-like"/>
</dbReference>
<evidence type="ECO:0000256" key="2">
    <source>
        <dbReference type="ARBA" id="ARBA00022723"/>
    </source>
</evidence>
<dbReference type="CDD" id="cd01174">
    <property type="entry name" value="ribokinase"/>
    <property type="match status" value="1"/>
</dbReference>
<evidence type="ECO:0000256" key="8">
    <source>
        <dbReference type="ARBA" id="ARBA00023277"/>
    </source>
</evidence>
<evidence type="ECO:0000256" key="6">
    <source>
        <dbReference type="ARBA" id="ARBA00022842"/>
    </source>
</evidence>
<keyword evidence="4 9" id="KW-0418">Kinase</keyword>
<keyword evidence="6 9" id="KW-0460">Magnesium</keyword>
<dbReference type="UniPathway" id="UPA00916">
    <property type="reaction ID" value="UER00889"/>
</dbReference>
<evidence type="ECO:0000259" key="10">
    <source>
        <dbReference type="Pfam" id="PF00294"/>
    </source>
</evidence>
<feature type="binding site" evidence="9">
    <location>
        <position position="275"/>
    </location>
    <ligand>
        <name>K(+)</name>
        <dbReference type="ChEBI" id="CHEBI:29103"/>
    </ligand>
</feature>
<dbReference type="InterPro" id="IPR011877">
    <property type="entry name" value="Ribokinase"/>
</dbReference>
<dbReference type="PANTHER" id="PTHR10584">
    <property type="entry name" value="SUGAR KINASE"/>
    <property type="match status" value="1"/>
</dbReference>
<protein>
    <recommendedName>
        <fullName evidence="9">Ribokinase</fullName>
        <shortName evidence="9">RK</shortName>
        <ecNumber evidence="9">2.7.1.15</ecNumber>
    </recommendedName>
</protein>
<feature type="binding site" evidence="9">
    <location>
        <begin position="31"/>
        <end position="33"/>
    </location>
    <ligand>
        <name>substrate</name>
    </ligand>
</feature>
<dbReference type="GO" id="GO:0004747">
    <property type="term" value="F:ribokinase activity"/>
    <property type="evidence" value="ECO:0007669"/>
    <property type="project" value="UniProtKB-UniRule"/>
</dbReference>
<evidence type="ECO:0000313" key="11">
    <source>
        <dbReference type="EMBL" id="CAD9088851.1"/>
    </source>
</evidence>
<dbReference type="GO" id="GO:0005524">
    <property type="term" value="F:ATP binding"/>
    <property type="evidence" value="ECO:0007669"/>
    <property type="project" value="UniProtKB-UniRule"/>
</dbReference>
<evidence type="ECO:0000256" key="3">
    <source>
        <dbReference type="ARBA" id="ARBA00022741"/>
    </source>
</evidence>
<feature type="binding site" evidence="9">
    <location>
        <position position="281"/>
    </location>
    <ligand>
        <name>substrate</name>
    </ligand>
</feature>
<evidence type="ECO:0000256" key="9">
    <source>
        <dbReference type="HAMAP-Rule" id="MF_03215"/>
    </source>
</evidence>
<feature type="binding site" evidence="9">
    <location>
        <position position="161"/>
    </location>
    <ligand>
        <name>substrate</name>
    </ligand>
</feature>
<comment type="subcellular location">
    <subcellularLocation>
        <location evidence="9">Cytoplasm</location>
    </subcellularLocation>
    <subcellularLocation>
        <location evidence="9">Nucleus</location>
    </subcellularLocation>
</comment>
<keyword evidence="9" id="KW-0963">Cytoplasm</keyword>
<keyword evidence="2 9" id="KW-0479">Metal-binding</keyword>
<organism evidence="11">
    <name type="scientific">Neobodo designis</name>
    <name type="common">Flagellated protozoan</name>
    <name type="synonym">Bodo designis</name>
    <dbReference type="NCBI Taxonomy" id="312471"/>
    <lineage>
        <taxon>Eukaryota</taxon>
        <taxon>Discoba</taxon>
        <taxon>Euglenozoa</taxon>
        <taxon>Kinetoplastea</taxon>
        <taxon>Metakinetoplastina</taxon>
        <taxon>Neobodonida</taxon>
        <taxon>Neobodo</taxon>
    </lineage>
</organism>
<dbReference type="EC" id="2.7.1.15" evidence="9"/>
<comment type="similarity">
    <text evidence="9">Belongs to the carbohydrate kinase PfkB family. Ribokinase subfamily.</text>
</comment>
<reference evidence="11" key="1">
    <citation type="submission" date="2021-01" db="EMBL/GenBank/DDBJ databases">
        <authorList>
            <person name="Corre E."/>
            <person name="Pelletier E."/>
            <person name="Niang G."/>
            <person name="Scheremetjew M."/>
            <person name="Finn R."/>
            <person name="Kale V."/>
            <person name="Holt S."/>
            <person name="Cochrane G."/>
            <person name="Meng A."/>
            <person name="Brown T."/>
            <person name="Cohen L."/>
        </authorList>
    </citation>
    <scope>NUCLEOTIDE SEQUENCE</scope>
    <source>
        <strain evidence="11">CCAP 1951/1</strain>
    </source>
</reference>
<comment type="pathway">
    <text evidence="9">Carbohydrate metabolism; D-ribose degradation; D-ribose 5-phosphate from beta-D-ribopyranose: step 2/2.</text>
</comment>
<dbReference type="GO" id="GO:0005634">
    <property type="term" value="C:nucleus"/>
    <property type="evidence" value="ECO:0007669"/>
    <property type="project" value="UniProtKB-SubCell"/>
</dbReference>
<feature type="binding site" evidence="9">
    <location>
        <position position="311"/>
    </location>
    <ligand>
        <name>K(+)</name>
        <dbReference type="ChEBI" id="CHEBI:29103"/>
    </ligand>
</feature>
<feature type="active site" description="Proton acceptor" evidence="9">
    <location>
        <position position="281"/>
    </location>
</feature>